<dbReference type="Pfam" id="PF19745">
    <property type="entry name" value="FUT8_N_cat"/>
    <property type="match status" value="1"/>
</dbReference>
<dbReference type="InterPro" id="IPR045573">
    <property type="entry name" value="Fut8_N_cat"/>
</dbReference>
<dbReference type="EMBL" id="JABEBT010000048">
    <property type="protein sequence ID" value="KAF7634986.1"/>
    <property type="molecule type" value="Genomic_DNA"/>
</dbReference>
<dbReference type="InterPro" id="IPR027350">
    <property type="entry name" value="GT23_dom"/>
</dbReference>
<evidence type="ECO:0000313" key="5">
    <source>
        <dbReference type="EMBL" id="KAF7634986.1"/>
    </source>
</evidence>
<evidence type="ECO:0000313" key="6">
    <source>
        <dbReference type="Proteomes" id="UP000605970"/>
    </source>
</evidence>
<dbReference type="AlphaFoldDB" id="A0A8S9ZPH9"/>
<dbReference type="GO" id="GO:0006487">
    <property type="term" value="P:protein N-linked glycosylation"/>
    <property type="evidence" value="ECO:0007669"/>
    <property type="project" value="TreeGrafter"/>
</dbReference>
<comment type="similarity">
    <text evidence="3">Belongs to the glycosyltransferase 23 family.</text>
</comment>
<sequence>MFDKQIIYYLSTENQFYKNFSINNYQQLLILSNKIKSKLDLIQNPNNCSEAKIIVYENNCFDCGLGYLLYELYYCFTYAIKSGRTMIINNLNQKLYKFDVKLNEIFKSTSKCNYEEHVKPFLPINDYLEKEQTDRITLFQNKDEMAKQISDDAPIQIKDTLLKYHSSPIIWFYGQIKNYIMKTNKEINQQINKIASKIPFECGPVVGIHVRRTDKIQEAKLFKLDDYMKWVEFWFDVNEDKQQNIKQNYCTNKRMLYIATDEINVFKEAKIKYGDRYEIYHQKVFKNETLYKSKEALIELLALYHILSKCQFLVCTLSSYTCRTVYELMQVFQGDASGNVHSLDYLYGIDRNQVAIIEYKPKHEHPIMPEELWADKGDVIVATSPVHKDGFIRAKNIYSNKEGNFPMYFLKKYTKFDNFSAFDNV</sequence>
<accession>A0A8S9ZPH9</accession>
<evidence type="ECO:0000256" key="1">
    <source>
        <dbReference type="ARBA" id="ARBA00022676"/>
    </source>
</evidence>
<reference evidence="5" key="1">
    <citation type="journal article" date="2020" name="Ecol. Evol.">
        <title>Genome structure and content of the rice root-knot nematode (Meloidogyne graminicola).</title>
        <authorList>
            <person name="Phan N.T."/>
            <person name="Danchin E.G.J."/>
            <person name="Klopp C."/>
            <person name="Perfus-Barbeoch L."/>
            <person name="Kozlowski D.K."/>
            <person name="Koutsovoulos G.D."/>
            <person name="Lopez-Roques C."/>
            <person name="Bouchez O."/>
            <person name="Zahm M."/>
            <person name="Besnard G."/>
            <person name="Bellafiore S."/>
        </authorList>
    </citation>
    <scope>NUCLEOTIDE SEQUENCE</scope>
    <source>
        <strain evidence="5">VN-18</strain>
    </source>
</reference>
<gene>
    <name evidence="5" type="ORF">Mgra_00005583</name>
</gene>
<comment type="caution">
    <text evidence="5">The sequence shown here is derived from an EMBL/GenBank/DDBJ whole genome shotgun (WGS) entry which is preliminary data.</text>
</comment>
<dbReference type="Proteomes" id="UP000605970">
    <property type="component" value="Unassembled WGS sequence"/>
</dbReference>
<dbReference type="PANTHER" id="PTHR13132:SF29">
    <property type="entry name" value="ALPHA-(1,6)-FUCOSYLTRANSFERASE"/>
    <property type="match status" value="1"/>
</dbReference>
<dbReference type="Gene3D" id="3.40.50.11350">
    <property type="match status" value="1"/>
</dbReference>
<keyword evidence="2 3" id="KW-0808">Transferase</keyword>
<dbReference type="OrthoDB" id="2014825at2759"/>
<evidence type="ECO:0000256" key="3">
    <source>
        <dbReference type="PROSITE-ProRule" id="PRU00992"/>
    </source>
</evidence>
<dbReference type="GO" id="GO:0046921">
    <property type="term" value="F:alpha-(1-&gt;6)-fucosyltransferase activity"/>
    <property type="evidence" value="ECO:0007669"/>
    <property type="project" value="TreeGrafter"/>
</dbReference>
<evidence type="ECO:0000256" key="2">
    <source>
        <dbReference type="ARBA" id="ARBA00022679"/>
    </source>
</evidence>
<evidence type="ECO:0000259" key="4">
    <source>
        <dbReference type="PROSITE" id="PS51659"/>
    </source>
</evidence>
<proteinExistence type="inferred from homology"/>
<feature type="region of interest" description="Important for donor substrate binding" evidence="3">
    <location>
        <begin position="211"/>
        <end position="212"/>
    </location>
</feature>
<keyword evidence="6" id="KW-1185">Reference proteome</keyword>
<name>A0A8S9ZPH9_9BILA</name>
<dbReference type="SUPFAM" id="SSF50044">
    <property type="entry name" value="SH3-domain"/>
    <property type="match status" value="1"/>
</dbReference>
<dbReference type="PANTHER" id="PTHR13132">
    <property type="entry name" value="ALPHA- 1,6 -FUCOSYLTRANSFERASE"/>
    <property type="match status" value="1"/>
</dbReference>
<dbReference type="InterPro" id="IPR036028">
    <property type="entry name" value="SH3-like_dom_sf"/>
</dbReference>
<keyword evidence="1 3" id="KW-0328">Glycosyltransferase</keyword>
<protein>
    <recommendedName>
        <fullName evidence="4">GT23 domain-containing protein</fullName>
    </recommendedName>
</protein>
<feature type="domain" description="GT23" evidence="4">
    <location>
        <begin position="50"/>
        <end position="343"/>
    </location>
</feature>
<organism evidence="5 6">
    <name type="scientific">Meloidogyne graminicola</name>
    <dbReference type="NCBI Taxonomy" id="189291"/>
    <lineage>
        <taxon>Eukaryota</taxon>
        <taxon>Metazoa</taxon>
        <taxon>Ecdysozoa</taxon>
        <taxon>Nematoda</taxon>
        <taxon>Chromadorea</taxon>
        <taxon>Rhabditida</taxon>
        <taxon>Tylenchina</taxon>
        <taxon>Tylenchomorpha</taxon>
        <taxon>Tylenchoidea</taxon>
        <taxon>Meloidogynidae</taxon>
        <taxon>Meloidogyninae</taxon>
        <taxon>Meloidogyne</taxon>
    </lineage>
</organism>
<dbReference type="PROSITE" id="PS51659">
    <property type="entry name" value="GT23"/>
    <property type="match status" value="1"/>
</dbReference>